<name>A0A542YS88_9MICO</name>
<dbReference type="Gene3D" id="1.10.357.10">
    <property type="entry name" value="Tetracycline Repressor, domain 2"/>
    <property type="match status" value="1"/>
</dbReference>
<accession>A0A542YS88</accession>
<dbReference type="InterPro" id="IPR036271">
    <property type="entry name" value="Tet_transcr_reg_TetR-rel_C_sf"/>
</dbReference>
<dbReference type="PANTHER" id="PTHR30055:SF146">
    <property type="entry name" value="HTH-TYPE TRANSCRIPTIONAL DUAL REGULATOR CECR"/>
    <property type="match status" value="1"/>
</dbReference>
<dbReference type="InterPro" id="IPR009057">
    <property type="entry name" value="Homeodomain-like_sf"/>
</dbReference>
<dbReference type="GO" id="GO:0000976">
    <property type="term" value="F:transcription cis-regulatory region binding"/>
    <property type="evidence" value="ECO:0007669"/>
    <property type="project" value="TreeGrafter"/>
</dbReference>
<dbReference type="InterPro" id="IPR041484">
    <property type="entry name" value="TetR_C_25"/>
</dbReference>
<dbReference type="InterPro" id="IPR001647">
    <property type="entry name" value="HTH_TetR"/>
</dbReference>
<feature type="DNA-binding region" description="H-T-H motif" evidence="2">
    <location>
        <begin position="35"/>
        <end position="54"/>
    </location>
</feature>
<keyword evidence="1 2" id="KW-0238">DNA-binding</keyword>
<dbReference type="RefSeq" id="WP_141784978.1">
    <property type="nucleotide sequence ID" value="NZ_BAAAIK010000002.1"/>
</dbReference>
<keyword evidence="5" id="KW-1185">Reference proteome</keyword>
<dbReference type="Proteomes" id="UP000319516">
    <property type="component" value="Unassembled WGS sequence"/>
</dbReference>
<protein>
    <submittedName>
        <fullName evidence="4">TetR family transcriptional regulator</fullName>
    </submittedName>
</protein>
<dbReference type="OrthoDB" id="3403733at2"/>
<dbReference type="EMBL" id="VFOP01000001">
    <property type="protein sequence ID" value="TQL50911.1"/>
    <property type="molecule type" value="Genomic_DNA"/>
</dbReference>
<reference evidence="4 5" key="1">
    <citation type="submission" date="2019-06" db="EMBL/GenBank/DDBJ databases">
        <title>Sequencing the genomes of 1000 actinobacteria strains.</title>
        <authorList>
            <person name="Klenk H.-P."/>
        </authorList>
    </citation>
    <scope>NUCLEOTIDE SEQUENCE [LARGE SCALE GENOMIC DNA]</scope>
    <source>
        <strain evidence="4 5">DSM 12335</strain>
    </source>
</reference>
<evidence type="ECO:0000313" key="5">
    <source>
        <dbReference type="Proteomes" id="UP000319516"/>
    </source>
</evidence>
<proteinExistence type="predicted"/>
<feature type="domain" description="HTH tetR-type" evidence="3">
    <location>
        <begin position="13"/>
        <end position="72"/>
    </location>
</feature>
<dbReference type="AlphaFoldDB" id="A0A542YS88"/>
<evidence type="ECO:0000256" key="2">
    <source>
        <dbReference type="PROSITE-ProRule" id="PRU00335"/>
    </source>
</evidence>
<sequence>MSSASTTAVQGDLTARARIRDAAIRRFAEDGMGASLRSIATDAGVSAALILHHFGSRAGLRQACDDYVHSEVVRAKSSVLQQTGAGSALLVELAGVEGYAVLVGYVLRAVQAGDDFTAELVEGMVRDTLTYLEEGVRAGTVRASRFPEDRARMLVNWSLGSLLLRMPTPKGRLDLAALPATLRRYIEELMGPGLEIFTEPLLTDPSLLETYLTYHDSTPEETP</sequence>
<dbReference type="GO" id="GO:0003700">
    <property type="term" value="F:DNA-binding transcription factor activity"/>
    <property type="evidence" value="ECO:0007669"/>
    <property type="project" value="TreeGrafter"/>
</dbReference>
<dbReference type="InterPro" id="IPR050109">
    <property type="entry name" value="HTH-type_TetR-like_transc_reg"/>
</dbReference>
<organism evidence="4 5">
    <name type="scientific">Ornithinicoccus hortensis</name>
    <dbReference type="NCBI Taxonomy" id="82346"/>
    <lineage>
        <taxon>Bacteria</taxon>
        <taxon>Bacillati</taxon>
        <taxon>Actinomycetota</taxon>
        <taxon>Actinomycetes</taxon>
        <taxon>Micrococcales</taxon>
        <taxon>Intrasporangiaceae</taxon>
        <taxon>Ornithinicoccus</taxon>
    </lineage>
</organism>
<dbReference type="SUPFAM" id="SSF46689">
    <property type="entry name" value="Homeodomain-like"/>
    <property type="match status" value="1"/>
</dbReference>
<gene>
    <name evidence="4" type="ORF">FB467_2031</name>
</gene>
<evidence type="ECO:0000259" key="3">
    <source>
        <dbReference type="PROSITE" id="PS50977"/>
    </source>
</evidence>
<dbReference type="SUPFAM" id="SSF48498">
    <property type="entry name" value="Tetracyclin repressor-like, C-terminal domain"/>
    <property type="match status" value="1"/>
</dbReference>
<dbReference type="PROSITE" id="PS50977">
    <property type="entry name" value="HTH_TETR_2"/>
    <property type="match status" value="1"/>
</dbReference>
<evidence type="ECO:0000256" key="1">
    <source>
        <dbReference type="ARBA" id="ARBA00023125"/>
    </source>
</evidence>
<comment type="caution">
    <text evidence="4">The sequence shown here is derived from an EMBL/GenBank/DDBJ whole genome shotgun (WGS) entry which is preliminary data.</text>
</comment>
<dbReference type="Pfam" id="PF00440">
    <property type="entry name" value="TetR_N"/>
    <property type="match status" value="1"/>
</dbReference>
<dbReference type="PANTHER" id="PTHR30055">
    <property type="entry name" value="HTH-TYPE TRANSCRIPTIONAL REGULATOR RUTR"/>
    <property type="match status" value="1"/>
</dbReference>
<dbReference type="Pfam" id="PF17933">
    <property type="entry name" value="TetR_C_25"/>
    <property type="match status" value="1"/>
</dbReference>
<evidence type="ECO:0000313" key="4">
    <source>
        <dbReference type="EMBL" id="TQL50911.1"/>
    </source>
</evidence>